<dbReference type="InterPro" id="IPR046131">
    <property type="entry name" value="DUF6128"/>
</dbReference>
<sequence length="384" mass="44521">MADYKRLVSYIYNYENGQKRGNIGFSRVEAKNGKCKVTIHFKTLALDGRDLKVYFLLRKNEMLRGIKLGTVAPKNGTGEFRIETESENLMNSGYPIEQICGVLVYASSEKFLGSQWDDLPIDLRNFSECNEVQKKDERLLNQIEQKISDYIEEEVKSEVVELKASELEQEDIISKDTIDLRLQEVVNILNESKEVEKPEEKIYECPIEKAETDQDIEKQEMELQEMENDANEPESITENENVPEVEQQSCCQKERKCCPEPEVDWYPECVKRIIETYPEISKFPKKDFKVCVKMEPRDIGVFPIETWILANNSFLLHGYYNYRHIMFGVLVTSGELQYVIGVPGIFHNREQMMAGMFGFDRFKSIKGGNPAVGDFGYWVQQIIL</sequence>
<proteinExistence type="predicted"/>
<evidence type="ECO:0000313" key="2">
    <source>
        <dbReference type="EMBL" id="SFS02674.1"/>
    </source>
</evidence>
<evidence type="ECO:0000259" key="1">
    <source>
        <dbReference type="Pfam" id="PF19623"/>
    </source>
</evidence>
<accession>A0A1I6LGY6</accession>
<feature type="domain" description="DUF6128" evidence="1">
    <location>
        <begin position="298"/>
        <end position="379"/>
    </location>
</feature>
<organism evidence="2 3">
    <name type="scientific">Anaeromicropila populeti</name>
    <dbReference type="NCBI Taxonomy" id="37658"/>
    <lineage>
        <taxon>Bacteria</taxon>
        <taxon>Bacillati</taxon>
        <taxon>Bacillota</taxon>
        <taxon>Clostridia</taxon>
        <taxon>Lachnospirales</taxon>
        <taxon>Lachnospiraceae</taxon>
        <taxon>Anaeromicropila</taxon>
    </lineage>
</organism>
<dbReference type="RefSeq" id="WP_092563250.1">
    <property type="nucleotide sequence ID" value="NZ_FOYZ01000016.1"/>
</dbReference>
<protein>
    <recommendedName>
        <fullName evidence="1">DUF6128 domain-containing protein</fullName>
    </recommendedName>
</protein>
<dbReference type="STRING" id="37658.SAMN05661086_03290"/>
<dbReference type="AlphaFoldDB" id="A0A1I6LGY6"/>
<evidence type="ECO:0000313" key="3">
    <source>
        <dbReference type="Proteomes" id="UP000199659"/>
    </source>
</evidence>
<keyword evidence="3" id="KW-1185">Reference proteome</keyword>
<dbReference type="Pfam" id="PF19623">
    <property type="entry name" value="DUF6128"/>
    <property type="match status" value="1"/>
</dbReference>
<gene>
    <name evidence="2" type="ORF">SAMN05661086_03290</name>
</gene>
<dbReference type="Proteomes" id="UP000199659">
    <property type="component" value="Unassembled WGS sequence"/>
</dbReference>
<dbReference type="EMBL" id="FOYZ01000016">
    <property type="protein sequence ID" value="SFS02674.1"/>
    <property type="molecule type" value="Genomic_DNA"/>
</dbReference>
<dbReference type="OrthoDB" id="9814510at2"/>
<name>A0A1I6LGY6_9FIRM</name>
<reference evidence="2 3" key="1">
    <citation type="submission" date="2016-10" db="EMBL/GenBank/DDBJ databases">
        <authorList>
            <person name="de Groot N.N."/>
        </authorList>
    </citation>
    <scope>NUCLEOTIDE SEQUENCE [LARGE SCALE GENOMIC DNA]</scope>
    <source>
        <strain evidence="2 3">743A</strain>
    </source>
</reference>